<evidence type="ECO:0000256" key="4">
    <source>
        <dbReference type="ARBA" id="ARBA00022679"/>
    </source>
</evidence>
<dbReference type="PANTHER" id="PTHR11441:SF0">
    <property type="entry name" value="THYMIDINE KINASE, CYTOSOLIC"/>
    <property type="match status" value="1"/>
</dbReference>
<dbReference type="GO" id="GO:0004797">
    <property type="term" value="F:thymidine kinase activity"/>
    <property type="evidence" value="ECO:0007669"/>
    <property type="project" value="UniProtKB-UniRule"/>
</dbReference>
<dbReference type="Gene3D" id="3.40.50.300">
    <property type="entry name" value="P-loop containing nucleotide triphosphate hydrolases"/>
    <property type="match status" value="1"/>
</dbReference>
<dbReference type="PIRSF" id="PIRSF035805">
    <property type="entry name" value="TK_cell"/>
    <property type="match status" value="1"/>
</dbReference>
<evidence type="ECO:0000313" key="14">
    <source>
        <dbReference type="Proteomes" id="UP000184278"/>
    </source>
</evidence>
<dbReference type="PANTHER" id="PTHR11441">
    <property type="entry name" value="THYMIDINE KINASE"/>
    <property type="match status" value="1"/>
</dbReference>
<keyword evidence="3 8" id="KW-0237">DNA synthesis</keyword>
<dbReference type="GO" id="GO:0071897">
    <property type="term" value="P:DNA biosynthetic process"/>
    <property type="evidence" value="ECO:0007669"/>
    <property type="project" value="UniProtKB-KW"/>
</dbReference>
<evidence type="ECO:0000256" key="8">
    <source>
        <dbReference type="HAMAP-Rule" id="MF_00124"/>
    </source>
</evidence>
<evidence type="ECO:0000256" key="12">
    <source>
        <dbReference type="RuleBase" id="RU004165"/>
    </source>
</evidence>
<keyword evidence="7 8" id="KW-0067">ATP-binding</keyword>
<dbReference type="SUPFAM" id="SSF52540">
    <property type="entry name" value="P-loop containing nucleoside triphosphate hydrolases"/>
    <property type="match status" value="1"/>
</dbReference>
<sequence length="207" mass="23603">MAKLYFRYGAMGSSKTANALMVHHNYLEKGQNAILLKPKTDNRDGERIIKSRMGLAKECDFVEEFLETADKWISGEDDGWKKLDCVIIDEAQFLSKEQVDKLSLLVDSYDLPVMCYGLRTDFMSNLFPGSKRLMEIADKIEEVPTVCWCGRRAHFNARVVGGKIVREGEQVMLGGDEAYVSVCRRHFRSGEVTGARERDIDYKKSEE</sequence>
<name>A0A1M5Z776_BUTFI</name>
<keyword evidence="14" id="KW-1185">Reference proteome</keyword>
<dbReference type="GeneID" id="89508209"/>
<dbReference type="PROSITE" id="PS00603">
    <property type="entry name" value="TK_CELLULAR_TYPE"/>
    <property type="match status" value="1"/>
</dbReference>
<feature type="binding site" evidence="8">
    <location>
        <begin position="89"/>
        <end position="92"/>
    </location>
    <ligand>
        <name>ATP</name>
        <dbReference type="ChEBI" id="CHEBI:30616"/>
    </ligand>
</feature>
<dbReference type="InterPro" id="IPR020633">
    <property type="entry name" value="Thymidine_kinase_CS"/>
</dbReference>
<dbReference type="GO" id="GO:0005829">
    <property type="term" value="C:cytosol"/>
    <property type="evidence" value="ECO:0007669"/>
    <property type="project" value="TreeGrafter"/>
</dbReference>
<evidence type="ECO:0000256" key="10">
    <source>
        <dbReference type="PIRSR" id="PIRSR035805-2"/>
    </source>
</evidence>
<keyword evidence="8" id="KW-0963">Cytoplasm</keyword>
<comment type="similarity">
    <text evidence="1 8 12">Belongs to the thymidine kinase family.</text>
</comment>
<dbReference type="Proteomes" id="UP000184278">
    <property type="component" value="Unassembled WGS sequence"/>
</dbReference>
<dbReference type="GO" id="GO:0005524">
    <property type="term" value="F:ATP binding"/>
    <property type="evidence" value="ECO:0007669"/>
    <property type="project" value="UniProtKB-UniRule"/>
</dbReference>
<gene>
    <name evidence="8" type="primary">tdk</name>
    <name evidence="13" type="ORF">SAMN02745229_02005</name>
</gene>
<evidence type="ECO:0000256" key="7">
    <source>
        <dbReference type="ARBA" id="ARBA00022840"/>
    </source>
</evidence>
<keyword evidence="8" id="KW-0862">Zinc</keyword>
<dbReference type="InterPro" id="IPR027417">
    <property type="entry name" value="P-loop_NTPase"/>
</dbReference>
<keyword evidence="8" id="KW-0479">Metal-binding</keyword>
<dbReference type="RefSeq" id="WP_073387428.1">
    <property type="nucleotide sequence ID" value="NZ_FQXK01000016.1"/>
</dbReference>
<evidence type="ECO:0000256" key="6">
    <source>
        <dbReference type="ARBA" id="ARBA00022777"/>
    </source>
</evidence>
<dbReference type="STRING" id="1121131.SAMN02745229_02005"/>
<evidence type="ECO:0000256" key="9">
    <source>
        <dbReference type="PIRSR" id="PIRSR035805-1"/>
    </source>
</evidence>
<evidence type="ECO:0000256" key="2">
    <source>
        <dbReference type="ARBA" id="ARBA00012118"/>
    </source>
</evidence>
<comment type="caution">
    <text evidence="8">Lacks conserved residue(s) required for the propagation of feature annotation.</text>
</comment>
<protein>
    <recommendedName>
        <fullName evidence="2 8">Thymidine kinase</fullName>
        <ecNumber evidence="2 8">2.7.1.21</ecNumber>
    </recommendedName>
</protein>
<reference evidence="14" key="1">
    <citation type="submission" date="2016-11" db="EMBL/GenBank/DDBJ databases">
        <authorList>
            <person name="Varghese N."/>
            <person name="Submissions S."/>
        </authorList>
    </citation>
    <scope>NUCLEOTIDE SEQUENCE [LARGE SCALE GENOMIC DNA]</scope>
    <source>
        <strain evidence="14">DSM 3071</strain>
    </source>
</reference>
<feature type="binding site" evidence="10">
    <location>
        <begin position="171"/>
        <end position="174"/>
    </location>
    <ligand>
        <name>substrate</name>
    </ligand>
</feature>
<feature type="binding site" evidence="8">
    <location>
        <position position="149"/>
    </location>
    <ligand>
        <name>Zn(2+)</name>
        <dbReference type="ChEBI" id="CHEBI:29105"/>
    </ligand>
</feature>
<accession>A0A1M5Z776</accession>
<feature type="binding site" evidence="8">
    <location>
        <position position="186"/>
    </location>
    <ligand>
        <name>Zn(2+)</name>
        <dbReference type="ChEBI" id="CHEBI:29105"/>
    </ligand>
</feature>
<dbReference type="GO" id="GO:0046104">
    <property type="term" value="P:thymidine metabolic process"/>
    <property type="evidence" value="ECO:0007669"/>
    <property type="project" value="TreeGrafter"/>
</dbReference>
<dbReference type="EMBL" id="FQXK01000016">
    <property type="protein sequence ID" value="SHI20089.1"/>
    <property type="molecule type" value="Genomic_DNA"/>
</dbReference>
<evidence type="ECO:0000256" key="5">
    <source>
        <dbReference type="ARBA" id="ARBA00022741"/>
    </source>
</evidence>
<proteinExistence type="inferred from homology"/>
<comment type="catalytic activity">
    <reaction evidence="8 11">
        <text>thymidine + ATP = dTMP + ADP + H(+)</text>
        <dbReference type="Rhea" id="RHEA:19129"/>
        <dbReference type="ChEBI" id="CHEBI:15378"/>
        <dbReference type="ChEBI" id="CHEBI:17748"/>
        <dbReference type="ChEBI" id="CHEBI:30616"/>
        <dbReference type="ChEBI" id="CHEBI:63528"/>
        <dbReference type="ChEBI" id="CHEBI:456216"/>
        <dbReference type="EC" id="2.7.1.21"/>
    </reaction>
</comment>
<dbReference type="Gene3D" id="3.30.60.20">
    <property type="match status" value="1"/>
</dbReference>
<evidence type="ECO:0000313" key="13">
    <source>
        <dbReference type="EMBL" id="SHI20089.1"/>
    </source>
</evidence>
<feature type="binding site" evidence="8">
    <location>
        <position position="147"/>
    </location>
    <ligand>
        <name>Zn(2+)</name>
        <dbReference type="ChEBI" id="CHEBI:29105"/>
    </ligand>
</feature>
<feature type="binding site" evidence="10">
    <location>
        <position position="179"/>
    </location>
    <ligand>
        <name>substrate</name>
    </ligand>
</feature>
<feature type="binding site" evidence="8">
    <location>
        <position position="183"/>
    </location>
    <ligand>
        <name>Zn(2+)</name>
        <dbReference type="ChEBI" id="CHEBI:29105"/>
    </ligand>
</feature>
<dbReference type="SUPFAM" id="SSF57716">
    <property type="entry name" value="Glucocorticoid receptor-like (DNA-binding domain)"/>
    <property type="match status" value="1"/>
</dbReference>
<keyword evidence="5 8" id="KW-0547">Nucleotide-binding</keyword>
<dbReference type="HAMAP" id="MF_00124">
    <property type="entry name" value="Thymidine_kinase"/>
    <property type="match status" value="1"/>
</dbReference>
<evidence type="ECO:0000256" key="11">
    <source>
        <dbReference type="RuleBase" id="RU000544"/>
    </source>
</evidence>
<evidence type="ECO:0000256" key="3">
    <source>
        <dbReference type="ARBA" id="ARBA00022634"/>
    </source>
</evidence>
<comment type="subcellular location">
    <subcellularLocation>
        <location evidence="8">Cytoplasm</location>
    </subcellularLocation>
</comment>
<dbReference type="EC" id="2.7.1.21" evidence="2 8"/>
<keyword evidence="6 8" id="KW-0418">Kinase</keyword>
<dbReference type="NCBIfam" id="NF003300">
    <property type="entry name" value="PRK04296.1-5"/>
    <property type="match status" value="1"/>
</dbReference>
<dbReference type="InterPro" id="IPR001267">
    <property type="entry name" value="Thymidine_kinase"/>
</dbReference>
<dbReference type="Pfam" id="PF00265">
    <property type="entry name" value="TK"/>
    <property type="match status" value="1"/>
</dbReference>
<dbReference type="OrthoDB" id="9781579at2"/>
<keyword evidence="4 8" id="KW-0808">Transferase</keyword>
<comment type="subunit">
    <text evidence="8">Homotetramer.</text>
</comment>
<evidence type="ECO:0000256" key="1">
    <source>
        <dbReference type="ARBA" id="ARBA00007587"/>
    </source>
</evidence>
<organism evidence="13 14">
    <name type="scientific">Butyrivibrio fibrisolvens DSM 3071</name>
    <dbReference type="NCBI Taxonomy" id="1121131"/>
    <lineage>
        <taxon>Bacteria</taxon>
        <taxon>Bacillati</taxon>
        <taxon>Bacillota</taxon>
        <taxon>Clostridia</taxon>
        <taxon>Lachnospirales</taxon>
        <taxon>Lachnospiraceae</taxon>
        <taxon>Butyrivibrio</taxon>
    </lineage>
</organism>
<dbReference type="GO" id="GO:0008270">
    <property type="term" value="F:zinc ion binding"/>
    <property type="evidence" value="ECO:0007669"/>
    <property type="project" value="UniProtKB-UniRule"/>
</dbReference>
<dbReference type="AlphaFoldDB" id="A0A1M5Z776"/>
<feature type="active site" description="Proton acceptor" evidence="8 9">
    <location>
        <position position="90"/>
    </location>
</feature>